<comment type="caution">
    <text evidence="2">The sequence shown here is derived from an EMBL/GenBank/DDBJ whole genome shotgun (WGS) entry which is preliminary data.</text>
</comment>
<keyword evidence="1" id="KW-0812">Transmembrane</keyword>
<gene>
    <name evidence="2" type="ORF">EV192_104532</name>
</gene>
<feature type="transmembrane region" description="Helical" evidence="1">
    <location>
        <begin position="33"/>
        <end position="51"/>
    </location>
</feature>
<keyword evidence="3" id="KW-1185">Reference proteome</keyword>
<dbReference type="RefSeq" id="WP_132117777.1">
    <property type="nucleotide sequence ID" value="NZ_SLWS01000004.1"/>
</dbReference>
<evidence type="ECO:0000313" key="2">
    <source>
        <dbReference type="EMBL" id="TCO59689.1"/>
    </source>
</evidence>
<proteinExistence type="predicted"/>
<dbReference type="AlphaFoldDB" id="A0A4R2JS41"/>
<evidence type="ECO:0000313" key="3">
    <source>
        <dbReference type="Proteomes" id="UP000295680"/>
    </source>
</evidence>
<evidence type="ECO:0000256" key="1">
    <source>
        <dbReference type="SAM" id="Phobius"/>
    </source>
</evidence>
<keyword evidence="1" id="KW-1133">Transmembrane helix</keyword>
<organism evidence="2 3">
    <name type="scientific">Actinocrispum wychmicini</name>
    <dbReference type="NCBI Taxonomy" id="1213861"/>
    <lineage>
        <taxon>Bacteria</taxon>
        <taxon>Bacillati</taxon>
        <taxon>Actinomycetota</taxon>
        <taxon>Actinomycetes</taxon>
        <taxon>Pseudonocardiales</taxon>
        <taxon>Pseudonocardiaceae</taxon>
        <taxon>Actinocrispum</taxon>
    </lineage>
</organism>
<dbReference type="EMBL" id="SLWS01000004">
    <property type="protein sequence ID" value="TCO59689.1"/>
    <property type="molecule type" value="Genomic_DNA"/>
</dbReference>
<dbReference type="OrthoDB" id="5065240at2"/>
<reference evidence="2 3" key="1">
    <citation type="submission" date="2019-03" db="EMBL/GenBank/DDBJ databases">
        <title>Genomic Encyclopedia of Type Strains, Phase IV (KMG-IV): sequencing the most valuable type-strain genomes for metagenomic binning, comparative biology and taxonomic classification.</title>
        <authorList>
            <person name="Goeker M."/>
        </authorList>
    </citation>
    <scope>NUCLEOTIDE SEQUENCE [LARGE SCALE GENOMIC DNA]</scope>
    <source>
        <strain evidence="2 3">DSM 45934</strain>
    </source>
</reference>
<name>A0A4R2JS41_9PSEU</name>
<dbReference type="Proteomes" id="UP000295680">
    <property type="component" value="Unassembled WGS sequence"/>
</dbReference>
<keyword evidence="1" id="KW-0472">Membrane</keyword>
<protein>
    <submittedName>
        <fullName evidence="2">Uncharacterized protein</fullName>
    </submittedName>
</protein>
<sequence length="258" mass="27842">MRIIAWLVALGCLFVTFLYVKEGLTSTDELRWLNGYIAGPLSALVVVPMLFRVSSLLKNSGYGGKVPADFRGAPIGMGTVVAMGRTGLSINDQPQLLITLDVDTPDGRSFRAQAKQLVDVIDMQAVQPGSLLPVRYVPGLNKVVIATDAPQHELQQAFDRIRLAKGLVTPRQLQIAEHGVETRAVVLSMAPTGEIRGGRAVAALGMRVTRPNGSVFDLVQEKTLAPEMVAHVQLGAVVRVRYLPQDESEVVILVPAQS</sequence>
<accession>A0A4R2JS41</accession>